<reference evidence="2" key="4">
    <citation type="submission" date="2021-02" db="EMBL/GenBank/DDBJ databases">
        <title>Aspergillus luchuensis mut. kawachii IFO 4304 genome sequence.</title>
        <authorList>
            <person name="Mori K."/>
            <person name="Kadooka C."/>
            <person name="Goto M."/>
            <person name="Futagami T."/>
        </authorList>
    </citation>
    <scope>NUCLEOTIDE SEQUENCE</scope>
    <source>
        <strain evidence="2">IFO 4308</strain>
    </source>
</reference>
<feature type="compositionally biased region" description="Polar residues" evidence="1">
    <location>
        <begin position="78"/>
        <end position="89"/>
    </location>
</feature>
<sequence length="173" mass="18131">MGDRDTKVAISEQPPGASGSPTETSPSSPKPPKLNKQRNSKKLSSPTSEKVALPEGDQQGAGESPPTEPTTAPAEQGGDQSNSQKQPQDTKSKMPGGDLGDLKGAGDKAGGVKNDVKEITTGGLNMNIDDPDLQWPTEEKSGSLQIRVRLNLRAKVQLNLDARVKGEVVIGLL</sequence>
<feature type="compositionally biased region" description="Low complexity" evidence="1">
    <location>
        <begin position="60"/>
        <end position="77"/>
    </location>
</feature>
<reference evidence="4" key="2">
    <citation type="submission" date="2016-02" db="EMBL/GenBank/DDBJ databases">
        <title>Genome sequencing of Aspergillus luchuensis NBRC 4314.</title>
        <authorList>
            <person name="Yamada O."/>
        </authorList>
    </citation>
    <scope>NUCLEOTIDE SEQUENCE [LARGE SCALE GENOMIC DNA]</scope>
    <source>
        <strain evidence="4">RIB 2604</strain>
    </source>
</reference>
<evidence type="ECO:0000313" key="4">
    <source>
        <dbReference type="Proteomes" id="UP000075230"/>
    </source>
</evidence>
<feature type="region of interest" description="Disordered" evidence="1">
    <location>
        <begin position="1"/>
        <end position="114"/>
    </location>
</feature>
<protein>
    <submittedName>
        <fullName evidence="3">Uncharacterized protein</fullName>
    </submittedName>
</protein>
<organism evidence="3 4">
    <name type="scientific">Aspergillus kawachii</name>
    <name type="common">White koji mold</name>
    <name type="synonym">Aspergillus awamori var. kawachi</name>
    <dbReference type="NCBI Taxonomy" id="1069201"/>
    <lineage>
        <taxon>Eukaryota</taxon>
        <taxon>Fungi</taxon>
        <taxon>Dikarya</taxon>
        <taxon>Ascomycota</taxon>
        <taxon>Pezizomycotina</taxon>
        <taxon>Eurotiomycetes</taxon>
        <taxon>Eurotiomycetidae</taxon>
        <taxon>Eurotiales</taxon>
        <taxon>Aspergillaceae</taxon>
        <taxon>Aspergillus</taxon>
        <taxon>Aspergillus subgen. Circumdati</taxon>
    </lineage>
</organism>
<feature type="compositionally biased region" description="Low complexity" evidence="1">
    <location>
        <begin position="14"/>
        <end position="27"/>
    </location>
</feature>
<keyword evidence="5" id="KW-1185">Reference proteome</keyword>
<dbReference type="EMBL" id="BCWF01000017">
    <property type="protein sequence ID" value="GAT23983.1"/>
    <property type="molecule type" value="Genomic_DNA"/>
</dbReference>
<accession>A0A146FEV3</accession>
<evidence type="ECO:0000313" key="2">
    <source>
        <dbReference type="EMBL" id="BCR94038.1"/>
    </source>
</evidence>
<dbReference type="Proteomes" id="UP000075230">
    <property type="component" value="Unassembled WGS sequence"/>
</dbReference>
<name>A0A146FEV3_ASPKA</name>
<dbReference type="VEuPathDB" id="FungiDB:ASPFODRAFT_127368"/>
<dbReference type="RefSeq" id="XP_041537804.1">
    <property type="nucleotide sequence ID" value="XM_041681722.1"/>
</dbReference>
<proteinExistence type="predicted"/>
<dbReference type="EMBL" id="AP024425">
    <property type="protein sequence ID" value="BCR94038.1"/>
    <property type="molecule type" value="Genomic_DNA"/>
</dbReference>
<dbReference type="Proteomes" id="UP000661280">
    <property type="component" value="Chromosome 1"/>
</dbReference>
<evidence type="ECO:0000313" key="5">
    <source>
        <dbReference type="Proteomes" id="UP000661280"/>
    </source>
</evidence>
<evidence type="ECO:0000313" key="3">
    <source>
        <dbReference type="EMBL" id="GAT23983.1"/>
    </source>
</evidence>
<dbReference type="OrthoDB" id="2279190at2759"/>
<reference evidence="3 4" key="1">
    <citation type="journal article" date="2016" name="DNA Res.">
        <title>Genome sequence of Aspergillus luchuensis NBRC 4314.</title>
        <authorList>
            <person name="Yamada O."/>
            <person name="Machida M."/>
            <person name="Hosoyama A."/>
            <person name="Goto M."/>
            <person name="Takahashi T."/>
            <person name="Futagami T."/>
            <person name="Yamagata Y."/>
            <person name="Takeuchi M."/>
            <person name="Kobayashi T."/>
            <person name="Koike H."/>
            <person name="Abe K."/>
            <person name="Asai K."/>
            <person name="Arita M."/>
            <person name="Fujita N."/>
            <person name="Fukuda K."/>
            <person name="Higa K."/>
            <person name="Horikawa H."/>
            <person name="Ishikawa T."/>
            <person name="Jinno K."/>
            <person name="Kato Y."/>
            <person name="Kirimura K."/>
            <person name="Mizutani O."/>
            <person name="Nakasone K."/>
            <person name="Sano M."/>
            <person name="Shiraishi Y."/>
            <person name="Tsukahara M."/>
            <person name="Gomi K."/>
        </authorList>
    </citation>
    <scope>NUCLEOTIDE SEQUENCE [LARGE SCALE GENOMIC DNA]</scope>
    <source>
        <strain evidence="3 4">RIB 2604</strain>
    </source>
</reference>
<dbReference type="AlphaFoldDB" id="A0A146FEV3"/>
<dbReference type="GeneID" id="64955363"/>
<dbReference type="KEGG" id="aluc:AKAW2_11084A"/>
<gene>
    <name evidence="2" type="ORF">AKAW2_11084A</name>
    <name evidence="3" type="ORF">RIB2604_01711260</name>
</gene>
<evidence type="ECO:0000256" key="1">
    <source>
        <dbReference type="SAM" id="MobiDB-lite"/>
    </source>
</evidence>
<reference evidence="2" key="3">
    <citation type="submission" date="2021-01" db="EMBL/GenBank/DDBJ databases">
        <authorList>
            <consortium name="Aspergillus luchuensis mut. kawachii IFO 4304 genome sequencing consortium"/>
            <person name="Kazuki M."/>
            <person name="Futagami T."/>
        </authorList>
    </citation>
    <scope>NUCLEOTIDE SEQUENCE</scope>
    <source>
        <strain evidence="2">IFO 4308</strain>
    </source>
</reference>